<keyword evidence="1" id="KW-0472">Membrane</keyword>
<dbReference type="RefSeq" id="WP_000889731.1">
    <property type="nucleotide sequence ID" value="NZ_CP009335.1"/>
</dbReference>
<evidence type="ECO:0000313" key="5">
    <source>
        <dbReference type="Proteomes" id="UP000501107"/>
    </source>
</evidence>
<reference evidence="2 4" key="1">
    <citation type="journal article" date="2015" name="Genome Announc.">
        <title>Complete genome sequences for 35 biothreat assay-relevant bacillus species.</title>
        <authorList>
            <person name="Johnson S.L."/>
            <person name="Daligault H.E."/>
            <person name="Davenport K.W."/>
            <person name="Jaissle J."/>
            <person name="Frey K.G."/>
            <person name="Ladner J.T."/>
            <person name="Broomall S.M."/>
            <person name="Bishop-Lilly K.A."/>
            <person name="Bruce D.C."/>
            <person name="Gibbons H.S."/>
            <person name="Coyne S.R."/>
            <person name="Lo C.C."/>
            <person name="Meincke L."/>
            <person name="Munk A.C."/>
            <person name="Koroleva G.I."/>
            <person name="Rosenzweig C.N."/>
            <person name="Palacios G.F."/>
            <person name="Redden C.L."/>
            <person name="Minogue T.D."/>
            <person name="Chain P.S."/>
        </authorList>
    </citation>
    <scope>NUCLEOTIDE SEQUENCE [LARGE SCALE GENOMIC DNA]</scope>
    <source>
        <strain evidence="2 4">HD1011</strain>
    </source>
</reference>
<dbReference type="EMBL" id="CP009335">
    <property type="protein sequence ID" value="AJG77774.1"/>
    <property type="molecule type" value="Genomic_DNA"/>
</dbReference>
<proteinExistence type="predicted"/>
<dbReference type="EMBL" id="CP053980">
    <property type="protein sequence ID" value="QKH27747.1"/>
    <property type="molecule type" value="Genomic_DNA"/>
</dbReference>
<dbReference type="AlphaFoldDB" id="A0A0B5NJ38"/>
<feature type="transmembrane region" description="Helical" evidence="1">
    <location>
        <begin position="6"/>
        <end position="24"/>
    </location>
</feature>
<sequence length="86" mass="9598">MLEIILLFASVSFLLIISGFFITLKQYKEIKNIKTILTTKKENEKTTSENSIPMQLDLSVLNNLLASGINKSSNSSNENSDSDKTK</sequence>
<keyword evidence="1" id="KW-0812">Transmembrane</keyword>
<dbReference type="KEGG" id="btw:BF38_4173"/>
<evidence type="ECO:0000313" key="2">
    <source>
        <dbReference type="EMBL" id="AJG77774.1"/>
    </source>
</evidence>
<keyword evidence="1" id="KW-1133">Transmembrane helix</keyword>
<dbReference type="Proteomes" id="UP000031876">
    <property type="component" value="Chromosome"/>
</dbReference>
<evidence type="ECO:0000313" key="4">
    <source>
        <dbReference type="Proteomes" id="UP000031876"/>
    </source>
</evidence>
<evidence type="ECO:0000313" key="3">
    <source>
        <dbReference type="EMBL" id="QKH27747.1"/>
    </source>
</evidence>
<evidence type="ECO:0000256" key="1">
    <source>
        <dbReference type="SAM" id="Phobius"/>
    </source>
</evidence>
<accession>A0A0B5NJ38</accession>
<dbReference type="Proteomes" id="UP000501107">
    <property type="component" value="Chromosome"/>
</dbReference>
<name>A0A0B5NJ38_BACTU</name>
<gene>
    <name evidence="2" type="ORF">BF38_4173</name>
    <name evidence="3" type="ORF">FOC89_28615</name>
</gene>
<organism evidence="3 5">
    <name type="scientific">Bacillus thuringiensis</name>
    <dbReference type="NCBI Taxonomy" id="1428"/>
    <lineage>
        <taxon>Bacteria</taxon>
        <taxon>Bacillati</taxon>
        <taxon>Bacillota</taxon>
        <taxon>Bacilli</taxon>
        <taxon>Bacillales</taxon>
        <taxon>Bacillaceae</taxon>
        <taxon>Bacillus</taxon>
        <taxon>Bacillus cereus group</taxon>
    </lineage>
</organism>
<protein>
    <submittedName>
        <fullName evidence="3">Uncharacterized protein</fullName>
    </submittedName>
</protein>
<reference evidence="3 5" key="2">
    <citation type="submission" date="2020-05" db="EMBL/GenBank/DDBJ databases">
        <title>FDA dAtabase for Regulatory Grade micrObial Sequences (FDA-ARGOS): Supporting development and validation of Infectious Disease Dx tests.</title>
        <authorList>
            <person name="Nelson B."/>
            <person name="Plummer A."/>
            <person name="Tallon L."/>
            <person name="Sadzewicz L."/>
            <person name="Zhao X."/>
            <person name="Vavikolanu K."/>
            <person name="Mehta A."/>
            <person name="Aluvathingal J."/>
            <person name="Nadendla S."/>
            <person name="Myers T."/>
            <person name="Yan Y."/>
            <person name="Sichtig H."/>
        </authorList>
    </citation>
    <scope>NUCLEOTIDE SEQUENCE [LARGE SCALE GENOMIC DNA]</scope>
    <source>
        <strain evidence="3 5">FDAARGOS_795</strain>
    </source>
</reference>